<keyword evidence="2" id="KW-1185">Reference proteome</keyword>
<accession>A0A7Y9EIK1</accession>
<reference evidence="1 2" key="1">
    <citation type="submission" date="2020-07" db="EMBL/GenBank/DDBJ databases">
        <title>Sequencing the genomes of 1000 actinobacteria strains.</title>
        <authorList>
            <person name="Klenk H.-P."/>
        </authorList>
    </citation>
    <scope>NUCLEOTIDE SEQUENCE [LARGE SCALE GENOMIC DNA]</scope>
    <source>
        <strain evidence="1 2">DSM 40398</strain>
    </source>
</reference>
<evidence type="ECO:0000313" key="1">
    <source>
        <dbReference type="EMBL" id="NYD48181.1"/>
    </source>
</evidence>
<organism evidence="1 2">
    <name type="scientific">Actinomadura luteofluorescens</name>
    <dbReference type="NCBI Taxonomy" id="46163"/>
    <lineage>
        <taxon>Bacteria</taxon>
        <taxon>Bacillati</taxon>
        <taxon>Actinomycetota</taxon>
        <taxon>Actinomycetes</taxon>
        <taxon>Streptosporangiales</taxon>
        <taxon>Thermomonosporaceae</taxon>
        <taxon>Actinomadura</taxon>
    </lineage>
</organism>
<dbReference type="EMBL" id="JACCBA010000001">
    <property type="protein sequence ID" value="NYD48181.1"/>
    <property type="molecule type" value="Genomic_DNA"/>
</dbReference>
<sequence length="54" mass="5957">MSRLVDRLLARVAPKATASAGCKTYYYCSQSIYYKKVCCDGQCRHYVIGACGSP</sequence>
<evidence type="ECO:0000313" key="2">
    <source>
        <dbReference type="Proteomes" id="UP000529783"/>
    </source>
</evidence>
<comment type="caution">
    <text evidence="1">The sequence shown here is derived from an EMBL/GenBank/DDBJ whole genome shotgun (WGS) entry which is preliminary data.</text>
</comment>
<name>A0A7Y9EIK1_9ACTN</name>
<dbReference type="Proteomes" id="UP000529783">
    <property type="component" value="Unassembled WGS sequence"/>
</dbReference>
<proteinExistence type="predicted"/>
<gene>
    <name evidence="1" type="ORF">BJY14_004164</name>
</gene>
<dbReference type="RefSeq" id="WP_179845143.1">
    <property type="nucleotide sequence ID" value="NZ_CP146086.1"/>
</dbReference>
<dbReference type="AlphaFoldDB" id="A0A7Y9EIK1"/>
<protein>
    <submittedName>
        <fullName evidence="1">Uncharacterized protein</fullName>
    </submittedName>
</protein>